<evidence type="ECO:0000313" key="3">
    <source>
        <dbReference type="Proteomes" id="UP000192223"/>
    </source>
</evidence>
<keyword evidence="3" id="KW-1185">Reference proteome</keyword>
<feature type="coiled-coil region" evidence="1">
    <location>
        <begin position="53"/>
        <end position="119"/>
    </location>
</feature>
<dbReference type="AlphaFoldDB" id="A0A1W4XUC1"/>
<dbReference type="RefSeq" id="XP_018336020.2">
    <property type="nucleotide sequence ID" value="XM_018480518.2"/>
</dbReference>
<sequence length="220" mass="25474">MLGENQKEKNAEGTDLSNRKTEDLENRNKKETVKFCNITTAHSKCSNNNDYDSQILKSKIKAVTSLVKELEDNILEANQNDKKIFLKIQTDSMKNQILSSQLEDAKKENKQLMNVLQQRYGDQTSSRTTSRSNMDCSYSTVSMVNLQYKYEELLANYEGLLKVLDTKGKEINKCHSENEDLRNQVRDTSTSLTECQQEINKICKKYLVLKQRKDRKVRAK</sequence>
<gene>
    <name evidence="4" type="primary">LOC108744652</name>
</gene>
<dbReference type="OrthoDB" id="7405964at2759"/>
<name>A0A1W4XUC1_AGRPL</name>
<evidence type="ECO:0000256" key="1">
    <source>
        <dbReference type="SAM" id="Coils"/>
    </source>
</evidence>
<dbReference type="InParanoid" id="A0A1W4XUC1"/>
<proteinExistence type="predicted"/>
<dbReference type="KEGG" id="apln:108744652"/>
<protein>
    <submittedName>
        <fullName evidence="4">Uncharacterized protein LOC108744652</fullName>
    </submittedName>
</protein>
<evidence type="ECO:0000256" key="2">
    <source>
        <dbReference type="SAM" id="MobiDB-lite"/>
    </source>
</evidence>
<keyword evidence="1" id="KW-0175">Coiled coil</keyword>
<dbReference type="Proteomes" id="UP000192223">
    <property type="component" value="Unplaced"/>
</dbReference>
<organism evidence="3 4">
    <name type="scientific">Agrilus planipennis</name>
    <name type="common">Emerald ash borer</name>
    <name type="synonym">Agrilus marcopoli</name>
    <dbReference type="NCBI Taxonomy" id="224129"/>
    <lineage>
        <taxon>Eukaryota</taxon>
        <taxon>Metazoa</taxon>
        <taxon>Ecdysozoa</taxon>
        <taxon>Arthropoda</taxon>
        <taxon>Hexapoda</taxon>
        <taxon>Insecta</taxon>
        <taxon>Pterygota</taxon>
        <taxon>Neoptera</taxon>
        <taxon>Endopterygota</taxon>
        <taxon>Coleoptera</taxon>
        <taxon>Polyphaga</taxon>
        <taxon>Elateriformia</taxon>
        <taxon>Buprestoidea</taxon>
        <taxon>Buprestidae</taxon>
        <taxon>Agrilinae</taxon>
        <taxon>Agrilus</taxon>
    </lineage>
</organism>
<dbReference type="GeneID" id="108744652"/>
<reference evidence="4" key="1">
    <citation type="submission" date="2025-08" db="UniProtKB">
        <authorList>
            <consortium name="RefSeq"/>
        </authorList>
    </citation>
    <scope>IDENTIFICATION</scope>
    <source>
        <tissue evidence="4">Entire body</tissue>
    </source>
</reference>
<feature type="region of interest" description="Disordered" evidence="2">
    <location>
        <begin position="1"/>
        <end position="25"/>
    </location>
</feature>
<evidence type="ECO:0000313" key="4">
    <source>
        <dbReference type="RefSeq" id="XP_018336020.2"/>
    </source>
</evidence>
<accession>A0A1W4XUC1</accession>